<dbReference type="InterPro" id="IPR014757">
    <property type="entry name" value="Tscrpt_reg_IclR_C"/>
</dbReference>
<keyword evidence="7" id="KW-1185">Reference proteome</keyword>
<keyword evidence="1" id="KW-0805">Transcription regulation</keyword>
<dbReference type="PANTHER" id="PTHR30136:SF24">
    <property type="entry name" value="HTH-TYPE TRANSCRIPTIONAL REPRESSOR ALLR"/>
    <property type="match status" value="1"/>
</dbReference>
<dbReference type="PANTHER" id="PTHR30136">
    <property type="entry name" value="HELIX-TURN-HELIX TRANSCRIPTIONAL REGULATOR, ICLR FAMILY"/>
    <property type="match status" value="1"/>
</dbReference>
<reference evidence="6 7" key="1">
    <citation type="submission" date="2019-05" db="EMBL/GenBank/DDBJ databases">
        <authorList>
            <person name="Lee S.D."/>
        </authorList>
    </citation>
    <scope>NUCLEOTIDE SEQUENCE [LARGE SCALE GENOMIC DNA]</scope>
    <source>
        <strain evidence="6 7">C5-26</strain>
    </source>
</reference>
<evidence type="ECO:0000256" key="3">
    <source>
        <dbReference type="ARBA" id="ARBA00023163"/>
    </source>
</evidence>
<dbReference type="InterPro" id="IPR029016">
    <property type="entry name" value="GAF-like_dom_sf"/>
</dbReference>
<dbReference type="InterPro" id="IPR036388">
    <property type="entry name" value="WH-like_DNA-bd_sf"/>
</dbReference>
<dbReference type="Gene3D" id="1.10.10.10">
    <property type="entry name" value="Winged helix-like DNA-binding domain superfamily/Winged helix DNA-binding domain"/>
    <property type="match status" value="1"/>
</dbReference>
<dbReference type="OrthoDB" id="8479143at2"/>
<dbReference type="Gene3D" id="3.30.450.40">
    <property type="match status" value="1"/>
</dbReference>
<dbReference type="GO" id="GO:0003700">
    <property type="term" value="F:DNA-binding transcription factor activity"/>
    <property type="evidence" value="ECO:0007669"/>
    <property type="project" value="TreeGrafter"/>
</dbReference>
<evidence type="ECO:0000256" key="1">
    <source>
        <dbReference type="ARBA" id="ARBA00023015"/>
    </source>
</evidence>
<dbReference type="PROSITE" id="PS51077">
    <property type="entry name" value="HTH_ICLR"/>
    <property type="match status" value="1"/>
</dbReference>
<dbReference type="InterPro" id="IPR036390">
    <property type="entry name" value="WH_DNA-bd_sf"/>
</dbReference>
<dbReference type="Proteomes" id="UP000320244">
    <property type="component" value="Unassembled WGS sequence"/>
</dbReference>
<evidence type="ECO:0000259" key="5">
    <source>
        <dbReference type="PROSITE" id="PS51078"/>
    </source>
</evidence>
<keyword evidence="3" id="KW-0804">Transcription</keyword>
<evidence type="ECO:0000313" key="6">
    <source>
        <dbReference type="EMBL" id="TWP36046.1"/>
    </source>
</evidence>
<reference evidence="6 7" key="2">
    <citation type="submission" date="2019-08" db="EMBL/GenBank/DDBJ databases">
        <title>Jejuicoccus antrihumi gen. nov., sp. nov., a new member of the family Dermacoccaceae isolated from a cave.</title>
        <authorList>
            <person name="Schumann P."/>
            <person name="Kim I.S."/>
        </authorList>
    </citation>
    <scope>NUCLEOTIDE SEQUENCE [LARGE SCALE GENOMIC DNA]</scope>
    <source>
        <strain evidence="6 7">C5-26</strain>
    </source>
</reference>
<dbReference type="SUPFAM" id="SSF46785">
    <property type="entry name" value="Winged helix' DNA-binding domain"/>
    <property type="match status" value="1"/>
</dbReference>
<dbReference type="PROSITE" id="PS51078">
    <property type="entry name" value="ICLR_ED"/>
    <property type="match status" value="1"/>
</dbReference>
<dbReference type="InterPro" id="IPR005471">
    <property type="entry name" value="Tscrpt_reg_IclR_N"/>
</dbReference>
<organism evidence="6 7">
    <name type="scientific">Leekyejoonella antrihumi</name>
    <dbReference type="NCBI Taxonomy" id="1660198"/>
    <lineage>
        <taxon>Bacteria</taxon>
        <taxon>Bacillati</taxon>
        <taxon>Actinomycetota</taxon>
        <taxon>Actinomycetes</taxon>
        <taxon>Micrococcales</taxon>
        <taxon>Dermacoccaceae</taxon>
        <taxon>Leekyejoonella</taxon>
    </lineage>
</organism>
<dbReference type="SMART" id="SM00346">
    <property type="entry name" value="HTH_ICLR"/>
    <property type="match status" value="1"/>
</dbReference>
<keyword evidence="2" id="KW-0238">DNA-binding</keyword>
<evidence type="ECO:0000256" key="2">
    <source>
        <dbReference type="ARBA" id="ARBA00023125"/>
    </source>
</evidence>
<gene>
    <name evidence="6" type="ORF">FGL98_11380</name>
</gene>
<proteinExistence type="predicted"/>
<comment type="caution">
    <text evidence="6">The sequence shown here is derived from an EMBL/GenBank/DDBJ whole genome shotgun (WGS) entry which is preliminary data.</text>
</comment>
<dbReference type="RefSeq" id="WP_146316888.1">
    <property type="nucleotide sequence ID" value="NZ_VCQV01000014.1"/>
</dbReference>
<dbReference type="AlphaFoldDB" id="A0A563E0K0"/>
<evidence type="ECO:0000259" key="4">
    <source>
        <dbReference type="PROSITE" id="PS51077"/>
    </source>
</evidence>
<dbReference type="SUPFAM" id="SSF55781">
    <property type="entry name" value="GAF domain-like"/>
    <property type="match status" value="1"/>
</dbReference>
<dbReference type="EMBL" id="VCQV01000014">
    <property type="protein sequence ID" value="TWP36046.1"/>
    <property type="molecule type" value="Genomic_DNA"/>
</dbReference>
<feature type="domain" description="HTH iclR-type" evidence="4">
    <location>
        <begin position="14"/>
        <end position="75"/>
    </location>
</feature>
<protein>
    <submittedName>
        <fullName evidence="6">IclR family transcriptional regulator</fullName>
    </submittedName>
</protein>
<accession>A0A563E0K0</accession>
<sequence>MTSAKPSPAHPGGTQAIQRALGLLLALSEHDELTITQLAGQTGLTAGTTSRMAKALAAEGMIRRNPVTDAYHLGARTALLGQAAQRVLGLDKALPAMRELARQTKESVNLSIREGPESVVLLRVQSTLPLRFEQTIGARFPLYSTASGKVILAFGEAPEGYLQALPERLDPVAPGTLATRGQLIQQLEEIRGRGYAVDVEENVEGVRCVGAPVLDESGHAHAAIVLQAPAVRMRRDRVAALGPLVIDTAAEVSHVVPDDTSLSH</sequence>
<dbReference type="InterPro" id="IPR050707">
    <property type="entry name" value="HTH_MetabolicPath_Reg"/>
</dbReference>
<dbReference type="Pfam" id="PF01614">
    <property type="entry name" value="IclR_C"/>
    <property type="match status" value="1"/>
</dbReference>
<name>A0A563E0K0_9MICO</name>
<dbReference type="GO" id="GO:0045892">
    <property type="term" value="P:negative regulation of DNA-templated transcription"/>
    <property type="evidence" value="ECO:0007669"/>
    <property type="project" value="TreeGrafter"/>
</dbReference>
<evidence type="ECO:0000313" key="7">
    <source>
        <dbReference type="Proteomes" id="UP000320244"/>
    </source>
</evidence>
<dbReference type="GO" id="GO:0003677">
    <property type="term" value="F:DNA binding"/>
    <property type="evidence" value="ECO:0007669"/>
    <property type="project" value="UniProtKB-KW"/>
</dbReference>
<feature type="domain" description="IclR-ED" evidence="5">
    <location>
        <begin position="76"/>
        <end position="258"/>
    </location>
</feature>
<dbReference type="Pfam" id="PF09339">
    <property type="entry name" value="HTH_IclR"/>
    <property type="match status" value="1"/>
</dbReference>